<dbReference type="RefSeq" id="WP_213496888.1">
    <property type="nucleotide sequence ID" value="NZ_CP074694.1"/>
</dbReference>
<proteinExistence type="predicted"/>
<sequence>MNWQGLLAALLFCTSLTGCLDSKSTRPSDWLDRFRQSAGPSGPNALFIEYALIERPMADLKLDKEIWADADEQVVEVEKRATVESNGYRVGRFGNVLPSSLQSMIANPQTDVGHRQRRLYFDSEFRLVVSKPVPKCDLLIPGLEAPDGGKTTFFDADFGILFTAKKDGEDKILLEFTPEIQSLDRKNGSYVIWAASKMSNKLTNLSWKISLNPDEHIIIGTSPLREDTVGYRSFAYGEGKEGRQRILLLKAGRMENEARQMSMGKDPSPRAASNSLVNQAVVSRRSNREE</sequence>
<evidence type="ECO:0000256" key="1">
    <source>
        <dbReference type="SAM" id="MobiDB-lite"/>
    </source>
</evidence>
<dbReference type="KEGG" id="tsph:KIH39_25650"/>
<dbReference type="EMBL" id="CP074694">
    <property type="protein sequence ID" value="QVL32180.1"/>
    <property type="molecule type" value="Genomic_DNA"/>
</dbReference>
<accession>A0A8E6B858</accession>
<dbReference type="AlphaFoldDB" id="A0A8E6B858"/>
<keyword evidence="3" id="KW-1185">Reference proteome</keyword>
<protein>
    <submittedName>
        <fullName evidence="2">Uncharacterized protein</fullName>
    </submittedName>
</protein>
<name>A0A8E6B858_9BACT</name>
<dbReference type="Proteomes" id="UP000676194">
    <property type="component" value="Chromosome"/>
</dbReference>
<gene>
    <name evidence="2" type="ORF">KIH39_25650</name>
</gene>
<feature type="compositionally biased region" description="Polar residues" evidence="1">
    <location>
        <begin position="271"/>
        <end position="281"/>
    </location>
</feature>
<evidence type="ECO:0000313" key="3">
    <source>
        <dbReference type="Proteomes" id="UP000676194"/>
    </source>
</evidence>
<feature type="region of interest" description="Disordered" evidence="1">
    <location>
        <begin position="257"/>
        <end position="290"/>
    </location>
</feature>
<organism evidence="2 3">
    <name type="scientific">Telmatocola sphagniphila</name>
    <dbReference type="NCBI Taxonomy" id="1123043"/>
    <lineage>
        <taxon>Bacteria</taxon>
        <taxon>Pseudomonadati</taxon>
        <taxon>Planctomycetota</taxon>
        <taxon>Planctomycetia</taxon>
        <taxon>Gemmatales</taxon>
        <taxon>Gemmataceae</taxon>
    </lineage>
</organism>
<reference evidence="2" key="1">
    <citation type="submission" date="2021-05" db="EMBL/GenBank/DDBJ databases">
        <title>Complete genome sequence of the cellulolytic planctomycete Telmatocola sphagniphila SP2T and characterization of the first cellulase from planctomycetes.</title>
        <authorList>
            <person name="Rakitin A.L."/>
            <person name="Beletsky A.V."/>
            <person name="Naumoff D.G."/>
            <person name="Kulichevskaya I.S."/>
            <person name="Mardanov A.V."/>
            <person name="Ravin N.V."/>
            <person name="Dedysh S.N."/>
        </authorList>
    </citation>
    <scope>NUCLEOTIDE SEQUENCE</scope>
    <source>
        <strain evidence="2">SP2T</strain>
    </source>
</reference>
<evidence type="ECO:0000313" key="2">
    <source>
        <dbReference type="EMBL" id="QVL32180.1"/>
    </source>
</evidence>